<dbReference type="EMBL" id="MT141316">
    <property type="protein sequence ID" value="QJA58276.1"/>
    <property type="molecule type" value="Genomic_DNA"/>
</dbReference>
<dbReference type="EMBL" id="MT144712">
    <property type="protein sequence ID" value="QJH98021.1"/>
    <property type="molecule type" value="Genomic_DNA"/>
</dbReference>
<proteinExistence type="predicted"/>
<sequence length="232" mass="26472">MTTKTETNDALQWAVPESLAIPPDPLRARIDFHNQACTLTLFDGDVCKTKIVSAMEVAHALAQELAISSGLLPEGALWWRNTKLGPMTAFYEKPKLWRLALQEKALTAPRRFFIPLPGFIFLCMPGRAPWVYAIKSRPRALTDKVFHAPLYNVHENGSTCAGNHKYPQRVDLIIDSFFRSFFNREDEHAGRRSKKNQVLAKLWESLEGQKKYPLDDLIEFGTVRDLVEMEMP</sequence>
<protein>
    <recommendedName>
        <fullName evidence="4">PRTRC system protein B</fullName>
    </recommendedName>
</protein>
<dbReference type="Pfam" id="PF14460">
    <property type="entry name" value="Prok-E2_D"/>
    <property type="match status" value="1"/>
</dbReference>
<dbReference type="InterPro" id="IPR032787">
    <property type="entry name" value="Prok-E2_D"/>
</dbReference>
<organism evidence="1">
    <name type="scientific">viral metagenome</name>
    <dbReference type="NCBI Taxonomy" id="1070528"/>
    <lineage>
        <taxon>unclassified sequences</taxon>
        <taxon>metagenomes</taxon>
        <taxon>organismal metagenomes</taxon>
    </lineage>
</organism>
<evidence type="ECO:0008006" key="4">
    <source>
        <dbReference type="Google" id="ProtNLM"/>
    </source>
</evidence>
<gene>
    <name evidence="2" type="ORF">MM415A00250_0045</name>
    <name evidence="1" type="ORF">MM415B01475_0012</name>
    <name evidence="3" type="ORF">TM448B01180_0012</name>
</gene>
<name>A0A6M3IL84_9ZZZZ</name>
<dbReference type="AlphaFoldDB" id="A0A6M3IL84"/>
<evidence type="ECO:0000313" key="3">
    <source>
        <dbReference type="EMBL" id="QJH98021.1"/>
    </source>
</evidence>
<evidence type="ECO:0000313" key="2">
    <source>
        <dbReference type="EMBL" id="QJA83867.1"/>
    </source>
</evidence>
<evidence type="ECO:0000313" key="1">
    <source>
        <dbReference type="EMBL" id="QJA58276.1"/>
    </source>
</evidence>
<accession>A0A6M3IL84</accession>
<reference evidence="1" key="1">
    <citation type="submission" date="2020-03" db="EMBL/GenBank/DDBJ databases">
        <title>The deep terrestrial virosphere.</title>
        <authorList>
            <person name="Holmfeldt K."/>
            <person name="Nilsson E."/>
            <person name="Simone D."/>
            <person name="Lopez-Fernandez M."/>
            <person name="Wu X."/>
            <person name="de Brujin I."/>
            <person name="Lundin D."/>
            <person name="Andersson A."/>
            <person name="Bertilsson S."/>
            <person name="Dopson M."/>
        </authorList>
    </citation>
    <scope>NUCLEOTIDE SEQUENCE</scope>
    <source>
        <strain evidence="2">MM415A00250</strain>
        <strain evidence="1">MM415B01475</strain>
        <strain evidence="3">TM448B01180</strain>
    </source>
</reference>
<dbReference type="EMBL" id="MT142519">
    <property type="protein sequence ID" value="QJA83867.1"/>
    <property type="molecule type" value="Genomic_DNA"/>
</dbReference>